<name>A0A7V2ZIC5_9BACT</name>
<dbReference type="InterPro" id="IPR002078">
    <property type="entry name" value="Sigma_54_int"/>
</dbReference>
<evidence type="ECO:0000259" key="13">
    <source>
        <dbReference type="PROSITE" id="PS50110"/>
    </source>
</evidence>
<keyword evidence="5" id="KW-0067">ATP-binding</keyword>
<protein>
    <submittedName>
        <fullName evidence="14">Sigma-54-dependent Fis family transcriptional regulator</fullName>
    </submittedName>
</protein>
<dbReference type="Gene3D" id="1.10.8.60">
    <property type="match status" value="1"/>
</dbReference>
<dbReference type="PROSITE" id="PS50110">
    <property type="entry name" value="RESPONSE_REGULATORY"/>
    <property type="match status" value="1"/>
</dbReference>
<evidence type="ECO:0000259" key="12">
    <source>
        <dbReference type="PROSITE" id="PS50045"/>
    </source>
</evidence>
<dbReference type="InterPro" id="IPR003593">
    <property type="entry name" value="AAA+_ATPase"/>
</dbReference>
<dbReference type="InterPro" id="IPR009057">
    <property type="entry name" value="Homeodomain-like_sf"/>
</dbReference>
<dbReference type="InterPro" id="IPR002197">
    <property type="entry name" value="HTH_Fis"/>
</dbReference>
<feature type="domain" description="Sigma-54 factor interaction" evidence="12">
    <location>
        <begin position="145"/>
        <end position="374"/>
    </location>
</feature>
<evidence type="ECO:0000256" key="2">
    <source>
        <dbReference type="ARBA" id="ARBA00022490"/>
    </source>
</evidence>
<keyword evidence="4" id="KW-0547">Nucleotide-binding</keyword>
<dbReference type="Pfam" id="PF00158">
    <property type="entry name" value="Sigma54_activat"/>
    <property type="match status" value="1"/>
</dbReference>
<keyword evidence="7" id="KW-0805">Transcription regulation</keyword>
<evidence type="ECO:0000256" key="5">
    <source>
        <dbReference type="ARBA" id="ARBA00022840"/>
    </source>
</evidence>
<accession>A0A7V2ZIC5</accession>
<feature type="modified residue" description="4-aspartylphosphate" evidence="11">
    <location>
        <position position="55"/>
    </location>
</feature>
<proteinExistence type="predicted"/>
<dbReference type="AlphaFoldDB" id="A0A7V2ZIC5"/>
<dbReference type="Pfam" id="PF00072">
    <property type="entry name" value="Response_reg"/>
    <property type="match status" value="1"/>
</dbReference>
<dbReference type="GO" id="GO:0005737">
    <property type="term" value="C:cytoplasm"/>
    <property type="evidence" value="ECO:0007669"/>
    <property type="project" value="UniProtKB-SubCell"/>
</dbReference>
<dbReference type="GO" id="GO:0005524">
    <property type="term" value="F:ATP binding"/>
    <property type="evidence" value="ECO:0007669"/>
    <property type="project" value="UniProtKB-KW"/>
</dbReference>
<dbReference type="InterPro" id="IPR025943">
    <property type="entry name" value="Sigma_54_int_dom_ATP-bd_2"/>
</dbReference>
<dbReference type="PANTHER" id="PTHR32071:SF57">
    <property type="entry name" value="C4-DICARBOXYLATE TRANSPORT TRANSCRIPTIONAL REGULATORY PROTEIN DCTD"/>
    <property type="match status" value="1"/>
</dbReference>
<organism evidence="14">
    <name type="scientific">Ignavibacterium album</name>
    <dbReference type="NCBI Taxonomy" id="591197"/>
    <lineage>
        <taxon>Bacteria</taxon>
        <taxon>Pseudomonadati</taxon>
        <taxon>Ignavibacteriota</taxon>
        <taxon>Ignavibacteria</taxon>
        <taxon>Ignavibacteriales</taxon>
        <taxon>Ignavibacteriaceae</taxon>
        <taxon>Ignavibacterium</taxon>
    </lineage>
</organism>
<dbReference type="PANTHER" id="PTHR32071">
    <property type="entry name" value="TRANSCRIPTIONAL REGULATORY PROTEIN"/>
    <property type="match status" value="1"/>
</dbReference>
<evidence type="ECO:0000256" key="10">
    <source>
        <dbReference type="ARBA" id="ARBA00023163"/>
    </source>
</evidence>
<dbReference type="InterPro" id="IPR025944">
    <property type="entry name" value="Sigma_54_int_dom_CS"/>
</dbReference>
<reference evidence="14" key="1">
    <citation type="journal article" date="2020" name="mSystems">
        <title>Genome- and Community-Level Interaction Insights into Carbon Utilization and Element Cycling Functions of Hydrothermarchaeota in Hydrothermal Sediment.</title>
        <authorList>
            <person name="Zhou Z."/>
            <person name="Liu Y."/>
            <person name="Xu W."/>
            <person name="Pan J."/>
            <person name="Luo Z.H."/>
            <person name="Li M."/>
        </authorList>
    </citation>
    <scope>NUCLEOTIDE SEQUENCE [LARGE SCALE GENOMIC DNA]</scope>
    <source>
        <strain evidence="14">SpSt-479</strain>
    </source>
</reference>
<dbReference type="SMART" id="SM00448">
    <property type="entry name" value="REC"/>
    <property type="match status" value="1"/>
</dbReference>
<evidence type="ECO:0000256" key="7">
    <source>
        <dbReference type="ARBA" id="ARBA00023015"/>
    </source>
</evidence>
<dbReference type="PROSITE" id="PS00688">
    <property type="entry name" value="SIGMA54_INTERACT_3"/>
    <property type="match status" value="1"/>
</dbReference>
<dbReference type="InterPro" id="IPR058031">
    <property type="entry name" value="AAA_lid_NorR"/>
</dbReference>
<gene>
    <name evidence="14" type="ORF">ENS31_03195</name>
</gene>
<dbReference type="Gene3D" id="3.40.50.2300">
    <property type="match status" value="1"/>
</dbReference>
<dbReference type="PROSITE" id="PS00676">
    <property type="entry name" value="SIGMA54_INTERACT_2"/>
    <property type="match status" value="1"/>
</dbReference>
<dbReference type="Pfam" id="PF25601">
    <property type="entry name" value="AAA_lid_14"/>
    <property type="match status" value="1"/>
</dbReference>
<keyword evidence="9" id="KW-0010">Activator</keyword>
<dbReference type="FunFam" id="3.40.50.2300:FF:000018">
    <property type="entry name" value="DNA-binding transcriptional regulator NtrC"/>
    <property type="match status" value="1"/>
</dbReference>
<dbReference type="SUPFAM" id="SSF52172">
    <property type="entry name" value="CheY-like"/>
    <property type="match status" value="1"/>
</dbReference>
<evidence type="ECO:0000256" key="9">
    <source>
        <dbReference type="ARBA" id="ARBA00023159"/>
    </source>
</evidence>
<sequence length="450" mass="51222">MEKKHRILVVDDEEIVRQSLLAWFKEDGYEVDTAENADAALRLFEKGKYALILLDIKMPGMSGMDLLVKLKEYDPDAIIILITAYASVSSAVKALKSGAYDYITKPIDPDELSHIVEKALYQKDLEHENVKLKESIDEITKPDNLIGESHQMKEIYSLINTVAQTDTTVLILGESGTGKELVAKAIHLNSKRKYFPLVTVNCGALPESLLESELFGHEKGAFTGAHYRRKGKFEMANGGTIFLDEIGTISNKVQVELLRVIETKQFTRVGGSETITSDFRVIAATNENLEELVKEGKFREDLYYRLNVFTIHIPPLRERIEDIPLLANYFLKKFTTSMNKKVTGISDEAMSFLMKYKWPGNVRELENAIERAVVVCRNDKIQFDDLPFRISSNSLYSEVEDKSLSEVEKRHIALVLQENNWNISKSAEDLKIDRVTLYNKIKKYGLRKPE</sequence>
<evidence type="ECO:0000256" key="6">
    <source>
        <dbReference type="ARBA" id="ARBA00023012"/>
    </source>
</evidence>
<dbReference type="PRINTS" id="PR01590">
    <property type="entry name" value="HTHFIS"/>
</dbReference>
<dbReference type="GO" id="GO:0006355">
    <property type="term" value="P:regulation of DNA-templated transcription"/>
    <property type="evidence" value="ECO:0007669"/>
    <property type="project" value="InterPro"/>
</dbReference>
<dbReference type="InterPro" id="IPR025662">
    <property type="entry name" value="Sigma_54_int_dom_ATP-bd_1"/>
</dbReference>
<dbReference type="InterPro" id="IPR027417">
    <property type="entry name" value="P-loop_NTPase"/>
</dbReference>
<keyword evidence="3 11" id="KW-0597">Phosphoprotein</keyword>
<evidence type="ECO:0000256" key="8">
    <source>
        <dbReference type="ARBA" id="ARBA00023125"/>
    </source>
</evidence>
<evidence type="ECO:0000256" key="11">
    <source>
        <dbReference type="PROSITE-ProRule" id="PRU00169"/>
    </source>
</evidence>
<dbReference type="Pfam" id="PF02954">
    <property type="entry name" value="HTH_8"/>
    <property type="match status" value="1"/>
</dbReference>
<comment type="caution">
    <text evidence="14">The sequence shown here is derived from an EMBL/GenBank/DDBJ whole genome shotgun (WGS) entry which is preliminary data.</text>
</comment>
<dbReference type="Gene3D" id="1.10.10.60">
    <property type="entry name" value="Homeodomain-like"/>
    <property type="match status" value="1"/>
</dbReference>
<evidence type="ECO:0000256" key="3">
    <source>
        <dbReference type="ARBA" id="ARBA00022553"/>
    </source>
</evidence>
<keyword evidence="6" id="KW-0902">Two-component regulatory system</keyword>
<dbReference type="EMBL" id="DSUJ01000008">
    <property type="protein sequence ID" value="HFI90521.1"/>
    <property type="molecule type" value="Genomic_DNA"/>
</dbReference>
<dbReference type="SUPFAM" id="SSF52540">
    <property type="entry name" value="P-loop containing nucleoside triphosphate hydrolases"/>
    <property type="match status" value="1"/>
</dbReference>
<dbReference type="InterPro" id="IPR001789">
    <property type="entry name" value="Sig_transdc_resp-reg_receiver"/>
</dbReference>
<dbReference type="FunFam" id="1.10.8.60:FF:000014">
    <property type="entry name" value="DNA-binding transcriptional regulator NtrC"/>
    <property type="match status" value="1"/>
</dbReference>
<dbReference type="CDD" id="cd00009">
    <property type="entry name" value="AAA"/>
    <property type="match status" value="1"/>
</dbReference>
<evidence type="ECO:0000313" key="14">
    <source>
        <dbReference type="EMBL" id="HFI90521.1"/>
    </source>
</evidence>
<keyword evidence="2" id="KW-0963">Cytoplasm</keyword>
<dbReference type="SUPFAM" id="SSF46689">
    <property type="entry name" value="Homeodomain-like"/>
    <property type="match status" value="1"/>
</dbReference>
<feature type="domain" description="Response regulatory" evidence="13">
    <location>
        <begin position="6"/>
        <end position="120"/>
    </location>
</feature>
<dbReference type="SMART" id="SM00382">
    <property type="entry name" value="AAA"/>
    <property type="match status" value="1"/>
</dbReference>
<evidence type="ECO:0000256" key="1">
    <source>
        <dbReference type="ARBA" id="ARBA00004496"/>
    </source>
</evidence>
<evidence type="ECO:0000256" key="4">
    <source>
        <dbReference type="ARBA" id="ARBA00022741"/>
    </source>
</evidence>
<dbReference type="PROSITE" id="PS00675">
    <property type="entry name" value="SIGMA54_INTERACT_1"/>
    <property type="match status" value="1"/>
</dbReference>
<keyword evidence="8" id="KW-0238">DNA-binding</keyword>
<dbReference type="GO" id="GO:0043565">
    <property type="term" value="F:sequence-specific DNA binding"/>
    <property type="evidence" value="ECO:0007669"/>
    <property type="project" value="InterPro"/>
</dbReference>
<dbReference type="FunFam" id="3.40.50.300:FF:000006">
    <property type="entry name" value="DNA-binding transcriptional regulator NtrC"/>
    <property type="match status" value="1"/>
</dbReference>
<dbReference type="PROSITE" id="PS50045">
    <property type="entry name" value="SIGMA54_INTERACT_4"/>
    <property type="match status" value="1"/>
</dbReference>
<dbReference type="GO" id="GO:0000160">
    <property type="term" value="P:phosphorelay signal transduction system"/>
    <property type="evidence" value="ECO:0007669"/>
    <property type="project" value="UniProtKB-KW"/>
</dbReference>
<dbReference type="Gene3D" id="3.40.50.300">
    <property type="entry name" value="P-loop containing nucleotide triphosphate hydrolases"/>
    <property type="match status" value="1"/>
</dbReference>
<keyword evidence="10" id="KW-0804">Transcription</keyword>
<dbReference type="InterPro" id="IPR011006">
    <property type="entry name" value="CheY-like_superfamily"/>
</dbReference>
<comment type="subcellular location">
    <subcellularLocation>
        <location evidence="1">Cytoplasm</location>
    </subcellularLocation>
</comment>